<dbReference type="InterPro" id="IPR052935">
    <property type="entry name" value="Mg2+_PAP"/>
</dbReference>
<dbReference type="PATRIC" id="fig|1300343.5.peg.237"/>
<dbReference type="KEGG" id="ddo:I597_0235"/>
<comment type="caution">
    <text evidence="2">The sequence shown here is derived from an EMBL/GenBank/DDBJ whole genome shotgun (WGS) entry which is preliminary data.</text>
</comment>
<gene>
    <name evidence="2" type="ORF">NV36_06865</name>
</gene>
<dbReference type="RefSeq" id="WP_035325696.1">
    <property type="nucleotide sequence ID" value="NZ_CP015125.1"/>
</dbReference>
<name>A0A0A2GVM2_9FLAO</name>
<dbReference type="InterPro" id="IPR019236">
    <property type="entry name" value="APP1_cat"/>
</dbReference>
<proteinExistence type="predicted"/>
<dbReference type="AlphaFoldDB" id="A0A0A2GVM2"/>
<organism evidence="2 3">
    <name type="scientific">Dokdonia donghaensis DSW-1</name>
    <dbReference type="NCBI Taxonomy" id="1300343"/>
    <lineage>
        <taxon>Bacteria</taxon>
        <taxon>Pseudomonadati</taxon>
        <taxon>Bacteroidota</taxon>
        <taxon>Flavobacteriia</taxon>
        <taxon>Flavobacteriales</taxon>
        <taxon>Flavobacteriaceae</taxon>
        <taxon>Dokdonia</taxon>
    </lineage>
</organism>
<keyword evidence="3" id="KW-1185">Reference proteome</keyword>
<sequence length="335" mass="38033">MFFSKKQDPIQIDGYQSYGTKNHLYLIGRALEHEGVDLKKKGVLAAFKNAYKQFATDELPHTKLKVTLPDGAIFYTTTDAEGYFKIDEQVHGLDKMTNSEGWLQLTVSFDDVQKDVVLMGENKFAVEMLIPSENASYGVISDIDDTILHTGVASLLKWRVIVNTLFKDVGRRTSLEGAPSLYQKLHRGTSGADANPMFYVSNSPWNLYNYLESFVRNQNFPKGPILLRDFRGPFEKTPKPEKPHKQHEIRNILNTYPDLKFVLIGDSGEHDVDIYLEVAKEYPEQILAVYLRSVKHKKKVMRVKSVLAQYETTPAVLVEKSSFAEEHARSIGLIA</sequence>
<accession>A0A0A2GVM2</accession>
<dbReference type="EMBL" id="JSAQ01000001">
    <property type="protein sequence ID" value="KGO06588.1"/>
    <property type="molecule type" value="Genomic_DNA"/>
</dbReference>
<evidence type="ECO:0000313" key="2">
    <source>
        <dbReference type="EMBL" id="KGO06588.1"/>
    </source>
</evidence>
<dbReference type="PANTHER" id="PTHR28208:SF3">
    <property type="entry name" value="PHOSPHATIDATE PHOSPHATASE APP1"/>
    <property type="match status" value="1"/>
</dbReference>
<evidence type="ECO:0000313" key="3">
    <source>
        <dbReference type="Proteomes" id="UP000030140"/>
    </source>
</evidence>
<dbReference type="OrthoDB" id="9789875at2"/>
<evidence type="ECO:0000259" key="1">
    <source>
        <dbReference type="Pfam" id="PF09949"/>
    </source>
</evidence>
<dbReference type="GO" id="GO:0008195">
    <property type="term" value="F:phosphatidate phosphatase activity"/>
    <property type="evidence" value="ECO:0007669"/>
    <property type="project" value="InterPro"/>
</dbReference>
<dbReference type="Pfam" id="PF09949">
    <property type="entry name" value="APP1_cat"/>
    <property type="match status" value="1"/>
</dbReference>
<dbReference type="Proteomes" id="UP000030140">
    <property type="component" value="Unassembled WGS sequence"/>
</dbReference>
<reference evidence="2 3" key="1">
    <citation type="submission" date="2014-10" db="EMBL/GenBank/DDBJ databases">
        <title>Draft genome sequence of the proteorhodopsin-containing marine bacterium Dokdonia donghaensis.</title>
        <authorList>
            <person name="Gomez-Consarnau L."/>
            <person name="Gonzalez J.M."/>
            <person name="Riedel T."/>
            <person name="Jaenicke S."/>
            <person name="Wagner-Doebler I."/>
            <person name="Fuhrman J.A."/>
        </authorList>
    </citation>
    <scope>NUCLEOTIDE SEQUENCE [LARGE SCALE GENOMIC DNA]</scope>
    <source>
        <strain evidence="2 3">DSW-1</strain>
    </source>
</reference>
<dbReference type="PANTHER" id="PTHR28208">
    <property type="entry name" value="PHOSPHATIDATE PHOSPHATASE APP1"/>
    <property type="match status" value="1"/>
</dbReference>
<feature type="domain" description="Phosphatidate phosphatase APP1 catalytic" evidence="1">
    <location>
        <begin position="137"/>
        <end position="292"/>
    </location>
</feature>
<protein>
    <recommendedName>
        <fullName evidence="1">Phosphatidate phosphatase APP1 catalytic domain-containing protein</fullName>
    </recommendedName>
</protein>